<reference evidence="1" key="1">
    <citation type="submission" date="2014-09" db="EMBL/GenBank/DDBJ databases">
        <authorList>
            <person name="Magalhaes I.L.F."/>
            <person name="Oliveira U."/>
            <person name="Santos F.R."/>
            <person name="Vidigal T.H.D.A."/>
            <person name="Brescovit A.D."/>
            <person name="Santos A.J."/>
        </authorList>
    </citation>
    <scope>NUCLEOTIDE SEQUENCE</scope>
    <source>
        <tissue evidence="1">Shoot tissue taken approximately 20 cm above the soil surface</tissue>
    </source>
</reference>
<organism evidence="1">
    <name type="scientific">Arundo donax</name>
    <name type="common">Giant reed</name>
    <name type="synonym">Donax arundinaceus</name>
    <dbReference type="NCBI Taxonomy" id="35708"/>
    <lineage>
        <taxon>Eukaryota</taxon>
        <taxon>Viridiplantae</taxon>
        <taxon>Streptophyta</taxon>
        <taxon>Embryophyta</taxon>
        <taxon>Tracheophyta</taxon>
        <taxon>Spermatophyta</taxon>
        <taxon>Magnoliopsida</taxon>
        <taxon>Liliopsida</taxon>
        <taxon>Poales</taxon>
        <taxon>Poaceae</taxon>
        <taxon>PACMAD clade</taxon>
        <taxon>Arundinoideae</taxon>
        <taxon>Arundineae</taxon>
        <taxon>Arundo</taxon>
    </lineage>
</organism>
<proteinExistence type="predicted"/>
<reference evidence="1" key="2">
    <citation type="journal article" date="2015" name="Data Brief">
        <title>Shoot transcriptome of the giant reed, Arundo donax.</title>
        <authorList>
            <person name="Barrero R.A."/>
            <person name="Guerrero F.D."/>
            <person name="Moolhuijzen P."/>
            <person name="Goolsby J.A."/>
            <person name="Tidwell J."/>
            <person name="Bellgard S.E."/>
            <person name="Bellgard M.I."/>
        </authorList>
    </citation>
    <scope>NUCLEOTIDE SEQUENCE</scope>
    <source>
        <tissue evidence="1">Shoot tissue taken approximately 20 cm above the soil surface</tissue>
    </source>
</reference>
<dbReference type="AlphaFoldDB" id="A0A0A9C1M8"/>
<name>A0A0A9C1M8_ARUDO</name>
<accession>A0A0A9C1M8</accession>
<protein>
    <submittedName>
        <fullName evidence="1">Uncharacterized protein</fullName>
    </submittedName>
</protein>
<dbReference type="EMBL" id="GBRH01228424">
    <property type="protein sequence ID" value="JAD69471.1"/>
    <property type="molecule type" value="Transcribed_RNA"/>
</dbReference>
<sequence length="38" mass="4530">MCNEQPHLTFIFQTDKNSFRNIRTELPKANLLPFSHIK</sequence>
<evidence type="ECO:0000313" key="1">
    <source>
        <dbReference type="EMBL" id="JAD69471.1"/>
    </source>
</evidence>